<keyword evidence="8 15" id="KW-0378">Hydrolase</keyword>
<feature type="binding site" evidence="15">
    <location>
        <position position="426"/>
    </location>
    <ligand>
        <name>Zn(2+)</name>
        <dbReference type="ChEBI" id="CHEBI:29105"/>
        <note>catalytic</note>
    </ligand>
</feature>
<evidence type="ECO:0000256" key="4">
    <source>
        <dbReference type="ARBA" id="ARBA00022670"/>
    </source>
</evidence>
<evidence type="ECO:0000256" key="6">
    <source>
        <dbReference type="ARBA" id="ARBA00022723"/>
    </source>
</evidence>
<evidence type="ECO:0000256" key="11">
    <source>
        <dbReference type="ARBA" id="ARBA00022989"/>
    </source>
</evidence>
<comment type="similarity">
    <text evidence="2 15">In the C-terminal section; belongs to the peptidase M41 family.</text>
</comment>
<evidence type="ECO:0000256" key="5">
    <source>
        <dbReference type="ARBA" id="ARBA00022692"/>
    </source>
</evidence>
<dbReference type="Proteomes" id="UP000291269">
    <property type="component" value="Unassembled WGS sequence"/>
</dbReference>
<dbReference type="GO" id="GO:0004176">
    <property type="term" value="F:ATP-dependent peptidase activity"/>
    <property type="evidence" value="ECO:0007669"/>
    <property type="project" value="InterPro"/>
</dbReference>
<keyword evidence="9 15" id="KW-0862">Zinc</keyword>
<evidence type="ECO:0000256" key="2">
    <source>
        <dbReference type="ARBA" id="ARBA00010044"/>
    </source>
</evidence>
<dbReference type="SMART" id="SM00382">
    <property type="entry name" value="AAA"/>
    <property type="match status" value="1"/>
</dbReference>
<comment type="caution">
    <text evidence="19">The sequence shown here is derived from an EMBL/GenBank/DDBJ whole genome shotgun (WGS) entry which is preliminary data.</text>
</comment>
<evidence type="ECO:0000256" key="16">
    <source>
        <dbReference type="RuleBase" id="RU003651"/>
    </source>
</evidence>
<organism evidence="19 20">
    <name type="scientific">Candidatus Borkfalkia ceftriaxoniphila</name>
    <dbReference type="NCBI Taxonomy" id="2508949"/>
    <lineage>
        <taxon>Bacteria</taxon>
        <taxon>Bacillati</taxon>
        <taxon>Bacillota</taxon>
        <taxon>Clostridia</taxon>
        <taxon>Christensenellales</taxon>
        <taxon>Christensenellaceae</taxon>
        <taxon>Candidatus Borkfalkia</taxon>
    </lineage>
</organism>
<dbReference type="GO" id="GO:0004222">
    <property type="term" value="F:metalloendopeptidase activity"/>
    <property type="evidence" value="ECO:0007669"/>
    <property type="project" value="InterPro"/>
</dbReference>
<keyword evidence="20" id="KW-1185">Reference proteome</keyword>
<dbReference type="InterPro" id="IPR003960">
    <property type="entry name" value="ATPase_AAA_CS"/>
</dbReference>
<dbReference type="Gene3D" id="1.20.58.760">
    <property type="entry name" value="Peptidase M41"/>
    <property type="match status" value="1"/>
</dbReference>
<dbReference type="PROSITE" id="PS00674">
    <property type="entry name" value="AAA"/>
    <property type="match status" value="1"/>
</dbReference>
<comment type="similarity">
    <text evidence="14 15">In the central section; belongs to the AAA ATPase family.</text>
</comment>
<feature type="binding site" evidence="15">
    <location>
        <begin position="200"/>
        <end position="207"/>
    </location>
    <ligand>
        <name>ATP</name>
        <dbReference type="ChEBI" id="CHEBI:30616"/>
    </ligand>
</feature>
<dbReference type="Pfam" id="PF01434">
    <property type="entry name" value="Peptidase_M41"/>
    <property type="match status" value="1"/>
</dbReference>
<dbReference type="PANTHER" id="PTHR23076">
    <property type="entry name" value="METALLOPROTEASE M41 FTSH"/>
    <property type="match status" value="1"/>
</dbReference>
<dbReference type="Pfam" id="PF00004">
    <property type="entry name" value="AAA"/>
    <property type="match status" value="1"/>
</dbReference>
<protein>
    <recommendedName>
        <fullName evidence="15">ATP-dependent zinc metalloprotease FtsH</fullName>
        <ecNumber evidence="15">3.4.24.-</ecNumber>
    </recommendedName>
</protein>
<keyword evidence="10 15" id="KW-0067">ATP-binding</keyword>
<feature type="transmembrane region" description="Helical" evidence="15">
    <location>
        <begin position="7"/>
        <end position="29"/>
    </location>
</feature>
<dbReference type="GO" id="GO:0030163">
    <property type="term" value="P:protein catabolic process"/>
    <property type="evidence" value="ECO:0007669"/>
    <property type="project" value="UniProtKB-UniRule"/>
</dbReference>
<feature type="transmembrane region" description="Helical" evidence="15">
    <location>
        <begin position="110"/>
        <end position="131"/>
    </location>
</feature>
<evidence type="ECO:0000256" key="1">
    <source>
        <dbReference type="ARBA" id="ARBA00004370"/>
    </source>
</evidence>
<dbReference type="GO" id="GO:0005524">
    <property type="term" value="F:ATP binding"/>
    <property type="evidence" value="ECO:0007669"/>
    <property type="project" value="UniProtKB-UniRule"/>
</dbReference>
<keyword evidence="4 15" id="KW-0645">Protease</keyword>
<keyword evidence="6 15" id="KW-0479">Metal-binding</keyword>
<dbReference type="GO" id="GO:0016887">
    <property type="term" value="F:ATP hydrolysis activity"/>
    <property type="evidence" value="ECO:0007669"/>
    <property type="project" value="UniProtKB-UniRule"/>
</dbReference>
<evidence type="ECO:0000313" key="20">
    <source>
        <dbReference type="Proteomes" id="UP000291269"/>
    </source>
</evidence>
<dbReference type="InterPro" id="IPR027417">
    <property type="entry name" value="P-loop_NTPase"/>
</dbReference>
<dbReference type="InterPro" id="IPR003959">
    <property type="entry name" value="ATPase_AAA_core"/>
</dbReference>
<name>A0A4Q2KAL4_9FIRM</name>
<comment type="similarity">
    <text evidence="16">Belongs to the AAA ATPase family.</text>
</comment>
<comment type="function">
    <text evidence="15">Acts as a processive, ATP-dependent zinc metallopeptidase for both cytoplasmic and membrane proteins. Plays a role in the quality control of integral membrane proteins.</text>
</comment>
<feature type="domain" description="AAA+ ATPase" evidence="18">
    <location>
        <begin position="192"/>
        <end position="331"/>
    </location>
</feature>
<dbReference type="SUPFAM" id="SSF52540">
    <property type="entry name" value="P-loop containing nucleoside triphosphate hydrolases"/>
    <property type="match status" value="1"/>
</dbReference>
<keyword evidence="13 15" id="KW-0472">Membrane</keyword>
<evidence type="ECO:0000256" key="7">
    <source>
        <dbReference type="ARBA" id="ARBA00022741"/>
    </source>
</evidence>
<dbReference type="NCBIfam" id="TIGR01241">
    <property type="entry name" value="FtsH_fam"/>
    <property type="match status" value="1"/>
</dbReference>
<dbReference type="GO" id="GO:0006508">
    <property type="term" value="P:proteolysis"/>
    <property type="evidence" value="ECO:0007669"/>
    <property type="project" value="UniProtKB-KW"/>
</dbReference>
<dbReference type="InterPro" id="IPR000642">
    <property type="entry name" value="Peptidase_M41"/>
</dbReference>
<dbReference type="FunFam" id="1.20.58.760:FF:000001">
    <property type="entry name" value="ATP-dependent zinc metalloprotease FtsH"/>
    <property type="match status" value="1"/>
</dbReference>
<comment type="subcellular location">
    <subcellularLocation>
        <location evidence="15">Cell membrane</location>
        <topology evidence="15">Multi-pass membrane protein</topology>
        <orientation evidence="15">Cytoplasmic side</orientation>
    </subcellularLocation>
    <subcellularLocation>
        <location evidence="1">Membrane</location>
    </subcellularLocation>
</comment>
<dbReference type="Gene3D" id="1.10.8.60">
    <property type="match status" value="1"/>
</dbReference>
<dbReference type="Pfam" id="PF17862">
    <property type="entry name" value="AAA_lid_3"/>
    <property type="match status" value="1"/>
</dbReference>
<dbReference type="CDD" id="cd19501">
    <property type="entry name" value="RecA-like_FtsH"/>
    <property type="match status" value="1"/>
</dbReference>
<feature type="compositionally biased region" description="Basic and acidic residues" evidence="17">
    <location>
        <begin position="608"/>
        <end position="635"/>
    </location>
</feature>
<keyword evidence="3 15" id="KW-1003">Cell membrane</keyword>
<feature type="binding site" evidence="15">
    <location>
        <position position="422"/>
    </location>
    <ligand>
        <name>Zn(2+)</name>
        <dbReference type="ChEBI" id="CHEBI:29105"/>
        <note>catalytic</note>
    </ligand>
</feature>
<dbReference type="SUPFAM" id="SSF140990">
    <property type="entry name" value="FtsH protease domain-like"/>
    <property type="match status" value="1"/>
</dbReference>
<dbReference type="EMBL" id="SDOZ01000002">
    <property type="protein sequence ID" value="RXZ61678.1"/>
    <property type="molecule type" value="Genomic_DNA"/>
</dbReference>
<dbReference type="AlphaFoldDB" id="A0A4Q2KAL4"/>
<keyword evidence="7 15" id="KW-0547">Nucleotide-binding</keyword>
<feature type="binding site" evidence="15">
    <location>
        <position position="498"/>
    </location>
    <ligand>
        <name>Zn(2+)</name>
        <dbReference type="ChEBI" id="CHEBI:29105"/>
        <note>catalytic</note>
    </ligand>
</feature>
<dbReference type="PANTHER" id="PTHR23076:SF113">
    <property type="entry name" value="ATP-DEPENDENT ZINC METALLOPROTEASE FTSH 1, CHLOROPLASTIC-RELATED"/>
    <property type="match status" value="1"/>
</dbReference>
<dbReference type="Gene3D" id="3.40.50.300">
    <property type="entry name" value="P-loop containing nucleotide triphosphate hydrolases"/>
    <property type="match status" value="1"/>
</dbReference>
<dbReference type="GO" id="GO:0005886">
    <property type="term" value="C:plasma membrane"/>
    <property type="evidence" value="ECO:0007669"/>
    <property type="project" value="UniProtKB-SubCell"/>
</dbReference>
<keyword evidence="5 15" id="KW-0812">Transmembrane</keyword>
<evidence type="ECO:0000256" key="9">
    <source>
        <dbReference type="ARBA" id="ARBA00022833"/>
    </source>
</evidence>
<evidence type="ECO:0000313" key="19">
    <source>
        <dbReference type="EMBL" id="RXZ61678.1"/>
    </source>
</evidence>
<dbReference type="FunFam" id="3.40.50.300:FF:000001">
    <property type="entry name" value="ATP-dependent zinc metalloprotease FtsH"/>
    <property type="match status" value="1"/>
</dbReference>
<comment type="cofactor">
    <cofactor evidence="15">
        <name>Zn(2+)</name>
        <dbReference type="ChEBI" id="CHEBI:29105"/>
    </cofactor>
    <text evidence="15">Binds 1 zinc ion per subunit.</text>
</comment>
<evidence type="ECO:0000256" key="17">
    <source>
        <dbReference type="SAM" id="MobiDB-lite"/>
    </source>
</evidence>
<evidence type="ECO:0000256" key="14">
    <source>
        <dbReference type="ARBA" id="ARBA00061570"/>
    </source>
</evidence>
<dbReference type="GO" id="GO:0008270">
    <property type="term" value="F:zinc ion binding"/>
    <property type="evidence" value="ECO:0007669"/>
    <property type="project" value="UniProtKB-UniRule"/>
</dbReference>
<accession>A0A4Q2KAL4</accession>
<comment type="subunit">
    <text evidence="15">Homohexamer.</text>
</comment>
<evidence type="ECO:0000256" key="10">
    <source>
        <dbReference type="ARBA" id="ARBA00022840"/>
    </source>
</evidence>
<dbReference type="FunFam" id="1.10.8.60:FF:000001">
    <property type="entry name" value="ATP-dependent zinc metalloprotease FtsH"/>
    <property type="match status" value="1"/>
</dbReference>
<dbReference type="HAMAP" id="MF_01458">
    <property type="entry name" value="FtsH"/>
    <property type="match status" value="1"/>
</dbReference>
<dbReference type="InterPro" id="IPR041569">
    <property type="entry name" value="AAA_lid_3"/>
</dbReference>
<dbReference type="OrthoDB" id="9809379at2"/>
<feature type="active site" evidence="15">
    <location>
        <position position="423"/>
    </location>
</feature>
<dbReference type="InterPro" id="IPR003593">
    <property type="entry name" value="AAA+_ATPase"/>
</dbReference>
<evidence type="ECO:0000256" key="15">
    <source>
        <dbReference type="HAMAP-Rule" id="MF_01458"/>
    </source>
</evidence>
<evidence type="ECO:0000256" key="3">
    <source>
        <dbReference type="ARBA" id="ARBA00022475"/>
    </source>
</evidence>
<proteinExistence type="inferred from homology"/>
<keyword evidence="12 15" id="KW-0482">Metalloprotease</keyword>
<sequence length="647" mass="72020">MNKSSKILLWVVLGAVILLLGITLFTSFYSPATEIKFSEYEEKIANVDASERVTTIVVDDYIYKGYNANGKYIFFAYGDRGDYTAQKLDEWTGKYPGFKYTYTDPNAGSFWSYLIPFFGIILVCVVFYLIIRQTQGGGSKAMSFAKSKARVNSNIKVRFADVAGAEEEKAELAEVVEFLKSPKKFSDLGARIPKGILLVGPPGTGKTLFAKAVAGEANVPFFSISGSDFVEMFVGVGASRVRDLFDAAKKSQPCIIFIDEIDAVGRQRGTGLGGGHDEREQTLNQLLVQMDGFETNEGIIVMAATNRADILDPALLRPGRFDRQVYVNLPDVRGREAILKVHSRNKPMAPNVNFKILARMTSGFSGADLENLLNEAAILAARANKKLIGNKELYEGINKVLVGPQKKSRLVTESDKRITAYHEAGHAILARLCKNCDPVQEVSIIPRGMAAGYTMTRPDSDDNHMSKDKLKDIVCMTLGGRVAEEIVIKDVCTGASSDLQKVTEISRKMVTEWGMSERVGLVTYGSDNPIFLGRDMEAHNSYSEETANMIDEEVHKIIEEAHARATKLLTEKRSVLDNMARLLIERETIYTDEVDMLMNGEPLEKINEYMDTKEKAAQENPFKRYDAPTEEKKDEDPFEDENGERKH</sequence>
<dbReference type="EC" id="3.4.24.-" evidence="15"/>
<dbReference type="InterPro" id="IPR005936">
    <property type="entry name" value="FtsH"/>
</dbReference>
<reference evidence="19 20" key="1">
    <citation type="journal article" date="2019" name="Gut">
        <title>Antibiotics-induced monodominance of a novel gut bacterial order.</title>
        <authorList>
            <person name="Hildebrand F."/>
            <person name="Moitinho-Silva L."/>
            <person name="Blasche S."/>
            <person name="Jahn M.T."/>
            <person name="Gossmann T.I."/>
            <person name="Heuerta-Cepas J."/>
            <person name="Hercog R."/>
            <person name="Luetge M."/>
            <person name="Bahram M."/>
            <person name="Pryszlak A."/>
            <person name="Alves R.J."/>
            <person name="Waszak S.M."/>
            <person name="Zhu A."/>
            <person name="Ye L."/>
            <person name="Costea P.I."/>
            <person name="Aalvink S."/>
            <person name="Belzer C."/>
            <person name="Forslund S.K."/>
            <person name="Sunagawa S."/>
            <person name="Hentschel U."/>
            <person name="Merten C."/>
            <person name="Patil K.R."/>
            <person name="Benes V."/>
            <person name="Bork P."/>
        </authorList>
    </citation>
    <scope>NUCLEOTIDE SEQUENCE [LARGE SCALE GENOMIC DNA]</scope>
    <source>
        <strain evidence="19 20">HDS1380</strain>
    </source>
</reference>
<dbReference type="RefSeq" id="WP_129224578.1">
    <property type="nucleotide sequence ID" value="NZ_SDOZ01000002.1"/>
</dbReference>
<gene>
    <name evidence="15" type="primary">ftsH</name>
    <name evidence="19" type="ORF">ESZ91_04620</name>
</gene>
<evidence type="ECO:0000256" key="13">
    <source>
        <dbReference type="ARBA" id="ARBA00023136"/>
    </source>
</evidence>
<evidence type="ECO:0000259" key="18">
    <source>
        <dbReference type="SMART" id="SM00382"/>
    </source>
</evidence>
<evidence type="ECO:0000256" key="8">
    <source>
        <dbReference type="ARBA" id="ARBA00022801"/>
    </source>
</evidence>
<dbReference type="InterPro" id="IPR037219">
    <property type="entry name" value="Peptidase_M41-like"/>
</dbReference>
<keyword evidence="11 15" id="KW-1133">Transmembrane helix</keyword>
<feature type="region of interest" description="Disordered" evidence="17">
    <location>
        <begin position="608"/>
        <end position="647"/>
    </location>
</feature>
<evidence type="ECO:0000256" key="12">
    <source>
        <dbReference type="ARBA" id="ARBA00023049"/>
    </source>
</evidence>
<feature type="compositionally biased region" description="Acidic residues" evidence="17">
    <location>
        <begin position="636"/>
        <end position="647"/>
    </location>
</feature>